<reference evidence="3 4" key="1">
    <citation type="submission" date="2021-10" db="EMBL/GenBank/DDBJ databases">
        <authorList>
            <person name="Criscuolo A."/>
        </authorList>
    </citation>
    <scope>NUCLEOTIDE SEQUENCE [LARGE SCALE GENOMIC DNA]</scope>
    <source>
        <strain evidence="4">CIP 111883</strain>
    </source>
</reference>
<dbReference type="PANTHER" id="PTHR48107:SF7">
    <property type="entry name" value="RE15974P"/>
    <property type="match status" value="1"/>
</dbReference>
<dbReference type="PRINTS" id="PR00081">
    <property type="entry name" value="GDHRDH"/>
</dbReference>
<name>A0ABM8YKI9_9BACI</name>
<dbReference type="RefSeq" id="WP_230500370.1">
    <property type="nucleotide sequence ID" value="NZ_CAKJTJ010000004.1"/>
</dbReference>
<dbReference type="NCBIfam" id="NF009499">
    <property type="entry name" value="PRK12859.1"/>
    <property type="match status" value="1"/>
</dbReference>
<dbReference type="GO" id="GO:0004316">
    <property type="term" value="F:3-oxoacyl-[acyl-carrier-protein] reductase (NADPH) activity"/>
    <property type="evidence" value="ECO:0007669"/>
    <property type="project" value="UniProtKB-EC"/>
</dbReference>
<dbReference type="EMBL" id="CAKJTJ010000004">
    <property type="protein sequence ID" value="CAG9620446.1"/>
    <property type="molecule type" value="Genomic_DNA"/>
</dbReference>
<dbReference type="PROSITE" id="PS00061">
    <property type="entry name" value="ADH_SHORT"/>
    <property type="match status" value="1"/>
</dbReference>
<dbReference type="PANTHER" id="PTHR48107">
    <property type="entry name" value="NADPH-DEPENDENT ALDEHYDE REDUCTASE-LIKE PROTEIN, CHLOROPLASTIC-RELATED"/>
    <property type="match status" value="1"/>
</dbReference>
<evidence type="ECO:0000256" key="1">
    <source>
        <dbReference type="ARBA" id="ARBA00006484"/>
    </source>
</evidence>
<protein>
    <submittedName>
        <fullName evidence="3">3-oxoacyl-[acyl-carrier-protein] reductase FabG</fullName>
        <ecNumber evidence="3">1.1.1.100</ecNumber>
    </submittedName>
</protein>
<dbReference type="Pfam" id="PF13561">
    <property type="entry name" value="adh_short_C2"/>
    <property type="match status" value="1"/>
</dbReference>
<dbReference type="PRINTS" id="PR00080">
    <property type="entry name" value="SDRFAMILY"/>
</dbReference>
<comment type="caution">
    <text evidence="3">The sequence shown here is derived from an EMBL/GenBank/DDBJ whole genome shotgun (WGS) entry which is preliminary data.</text>
</comment>
<dbReference type="SUPFAM" id="SSF51735">
    <property type="entry name" value="NAD(P)-binding Rossmann-fold domains"/>
    <property type="match status" value="1"/>
</dbReference>
<dbReference type="Gene3D" id="3.40.50.720">
    <property type="entry name" value="NAD(P)-binding Rossmann-like Domain"/>
    <property type="match status" value="1"/>
</dbReference>
<proteinExistence type="inferred from homology"/>
<organism evidence="3 4">
    <name type="scientific">Sutcliffiella rhizosphaerae</name>
    <dbReference type="NCBI Taxonomy" id="2880967"/>
    <lineage>
        <taxon>Bacteria</taxon>
        <taxon>Bacillati</taxon>
        <taxon>Bacillota</taxon>
        <taxon>Bacilli</taxon>
        <taxon>Bacillales</taxon>
        <taxon>Bacillaceae</taxon>
        <taxon>Sutcliffiella</taxon>
    </lineage>
</organism>
<dbReference type="InterPro" id="IPR020904">
    <property type="entry name" value="Sc_DH/Rdtase_CS"/>
</dbReference>
<dbReference type="Proteomes" id="UP000789833">
    <property type="component" value="Unassembled WGS sequence"/>
</dbReference>
<evidence type="ECO:0000313" key="4">
    <source>
        <dbReference type="Proteomes" id="UP000789833"/>
    </source>
</evidence>
<evidence type="ECO:0000313" key="3">
    <source>
        <dbReference type="EMBL" id="CAG9620446.1"/>
    </source>
</evidence>
<keyword evidence="2 3" id="KW-0560">Oxidoreductase</keyword>
<accession>A0ABM8YKI9</accession>
<dbReference type="EC" id="1.1.1.100" evidence="3"/>
<dbReference type="InterPro" id="IPR036291">
    <property type="entry name" value="NAD(P)-bd_dom_sf"/>
</dbReference>
<comment type="similarity">
    <text evidence="1">Belongs to the short-chain dehydrogenases/reductases (SDR) family.</text>
</comment>
<dbReference type="CDD" id="cd05233">
    <property type="entry name" value="SDR_c"/>
    <property type="match status" value="1"/>
</dbReference>
<dbReference type="InterPro" id="IPR002347">
    <property type="entry name" value="SDR_fam"/>
</dbReference>
<gene>
    <name evidence="3" type="primary">fabG_4</name>
    <name evidence="3" type="ORF">BACCIP111883_01214</name>
</gene>
<keyword evidence="4" id="KW-1185">Reference proteome</keyword>
<dbReference type="NCBIfam" id="NF009389">
    <property type="entry name" value="PRK12748.1"/>
    <property type="match status" value="1"/>
</dbReference>
<evidence type="ECO:0000256" key="2">
    <source>
        <dbReference type="ARBA" id="ARBA00023002"/>
    </source>
</evidence>
<sequence length="261" mass="28300">MEKNKDRIAIVTGASRLKGIGAAICRELADAGHPIFFTYYTGYDAAMPWGSKNEEPMLLKQELEKKGVQVGFIELDLTTLDASGHLLKQVNQELGMPSILINNACYSTSDNYMNITAEELDRHYLVNIRTTTMLSSYFARQFQTGKGGRIINLTSGQFQRPMPGELSYATTKGAIEAMTYTLAAEVGERGITVNAVNPGPTDTGWMTGGIKEGLAGMFPSGRVGEPLDAARLIKFLASEEGEWITGQTIHSEGGFAFGGVK</sequence>